<dbReference type="Pfam" id="PF01636">
    <property type="entry name" value="APH"/>
    <property type="match status" value="1"/>
</dbReference>
<dbReference type="Gene3D" id="3.40.50.300">
    <property type="entry name" value="P-loop containing nucleotide triphosphate hydrolases"/>
    <property type="match status" value="1"/>
</dbReference>
<dbReference type="GO" id="GO:0046872">
    <property type="term" value="F:metal ion binding"/>
    <property type="evidence" value="ECO:0007669"/>
    <property type="project" value="UniProtKB-KW"/>
</dbReference>
<protein>
    <recommendedName>
        <fullName evidence="3">tRNA threonylcarbamoyladenosine biosynthesis protein TsaE</fullName>
    </recommendedName>
    <alternativeName>
        <fullName evidence="10">t(6)A37 threonylcarbamoyladenosine biosynthesis protein TsaE</fullName>
    </alternativeName>
</protein>
<dbReference type="InterPro" id="IPR012180">
    <property type="entry name" value="Bifunc_ATPase/PTrfase"/>
</dbReference>
<dbReference type="InterPro" id="IPR003442">
    <property type="entry name" value="T6A_TsaE"/>
</dbReference>
<proteinExistence type="inferred from homology"/>
<comment type="similarity">
    <text evidence="2">Belongs to the TsaE family.</text>
</comment>
<reference evidence="12" key="2">
    <citation type="submission" date="2020-09" db="EMBL/GenBank/DDBJ databases">
        <authorList>
            <person name="Sun Q."/>
            <person name="Sedlacek I."/>
        </authorList>
    </citation>
    <scope>NUCLEOTIDE SEQUENCE</scope>
    <source>
        <strain evidence="12">CCM 7684</strain>
    </source>
</reference>
<keyword evidence="8" id="KW-0067">ATP-binding</keyword>
<evidence type="ECO:0000256" key="6">
    <source>
        <dbReference type="ARBA" id="ARBA00022723"/>
    </source>
</evidence>
<evidence type="ECO:0000313" key="13">
    <source>
        <dbReference type="Proteomes" id="UP000602745"/>
    </source>
</evidence>
<name>A0A8J2YBD8_9RHOB</name>
<accession>A0A8J2YBD8</accession>
<evidence type="ECO:0000256" key="5">
    <source>
        <dbReference type="ARBA" id="ARBA00022694"/>
    </source>
</evidence>
<dbReference type="Gene3D" id="3.90.1200.10">
    <property type="match status" value="1"/>
</dbReference>
<keyword evidence="13" id="KW-1185">Reference proteome</keyword>
<dbReference type="Proteomes" id="UP000602745">
    <property type="component" value="Unassembled WGS sequence"/>
</dbReference>
<evidence type="ECO:0000256" key="2">
    <source>
        <dbReference type="ARBA" id="ARBA00007599"/>
    </source>
</evidence>
<dbReference type="AlphaFoldDB" id="A0A8J2YBD8"/>
<feature type="domain" description="Aminoglycoside phosphotransferase" evidence="11">
    <location>
        <begin position="161"/>
        <end position="396"/>
    </location>
</feature>
<dbReference type="GO" id="GO:0002949">
    <property type="term" value="P:tRNA threonylcarbamoyladenosine modification"/>
    <property type="evidence" value="ECO:0007669"/>
    <property type="project" value="InterPro"/>
</dbReference>
<dbReference type="PIRSF" id="PIRSF036599">
    <property type="entry name" value="AtpPhos"/>
    <property type="match status" value="1"/>
</dbReference>
<dbReference type="InterPro" id="IPR002575">
    <property type="entry name" value="Aminoglycoside_PTrfase"/>
</dbReference>
<dbReference type="NCBIfam" id="TIGR00150">
    <property type="entry name" value="T6A_YjeE"/>
    <property type="match status" value="1"/>
</dbReference>
<evidence type="ECO:0000256" key="10">
    <source>
        <dbReference type="ARBA" id="ARBA00032441"/>
    </source>
</evidence>
<dbReference type="PANTHER" id="PTHR33540:SF2">
    <property type="entry name" value="TRNA THREONYLCARBAMOYLADENOSINE BIOSYNTHESIS PROTEIN TSAE"/>
    <property type="match status" value="1"/>
</dbReference>
<evidence type="ECO:0000313" key="12">
    <source>
        <dbReference type="EMBL" id="GGE32712.1"/>
    </source>
</evidence>
<organism evidence="12 13">
    <name type="scientific">Agaricicola taiwanensis</name>
    <dbReference type="NCBI Taxonomy" id="591372"/>
    <lineage>
        <taxon>Bacteria</taxon>
        <taxon>Pseudomonadati</taxon>
        <taxon>Pseudomonadota</taxon>
        <taxon>Alphaproteobacteria</taxon>
        <taxon>Rhodobacterales</taxon>
        <taxon>Paracoccaceae</taxon>
        <taxon>Agaricicola</taxon>
    </lineage>
</organism>
<dbReference type="InterPro" id="IPR027417">
    <property type="entry name" value="P-loop_NTPase"/>
</dbReference>
<evidence type="ECO:0000256" key="1">
    <source>
        <dbReference type="ARBA" id="ARBA00004496"/>
    </source>
</evidence>
<keyword evidence="7" id="KW-0547">Nucleotide-binding</keyword>
<dbReference type="PANTHER" id="PTHR33540">
    <property type="entry name" value="TRNA THREONYLCARBAMOYLADENOSINE BIOSYNTHESIS PROTEIN TSAE"/>
    <property type="match status" value="1"/>
</dbReference>
<evidence type="ECO:0000256" key="9">
    <source>
        <dbReference type="ARBA" id="ARBA00022842"/>
    </source>
</evidence>
<comment type="caution">
    <text evidence="12">The sequence shown here is derived from an EMBL/GenBank/DDBJ whole genome shotgun (WGS) entry which is preliminary data.</text>
</comment>
<evidence type="ECO:0000256" key="7">
    <source>
        <dbReference type="ARBA" id="ARBA00022741"/>
    </source>
</evidence>
<keyword evidence="4" id="KW-0963">Cytoplasm</keyword>
<evidence type="ECO:0000256" key="8">
    <source>
        <dbReference type="ARBA" id="ARBA00022840"/>
    </source>
</evidence>
<dbReference type="SUPFAM" id="SSF56112">
    <property type="entry name" value="Protein kinase-like (PK-like)"/>
    <property type="match status" value="1"/>
</dbReference>
<reference evidence="12" key="1">
    <citation type="journal article" date="2014" name="Int. J. Syst. Evol. Microbiol.">
        <title>Complete genome sequence of Corynebacterium casei LMG S-19264T (=DSM 44701T), isolated from a smear-ripened cheese.</title>
        <authorList>
            <consortium name="US DOE Joint Genome Institute (JGI-PGF)"/>
            <person name="Walter F."/>
            <person name="Albersmeier A."/>
            <person name="Kalinowski J."/>
            <person name="Ruckert C."/>
        </authorList>
    </citation>
    <scope>NUCLEOTIDE SEQUENCE</scope>
    <source>
        <strain evidence="12">CCM 7684</strain>
    </source>
</reference>
<sequence length="491" mass="54829">MKLVASRMAEAFQPGDLIALHGDLGTGKSTFARAAIRALADDPRLEVPSPTYTIIQTYETRKGMVTHADLYRVSGLDEIEALGWDEISEHAIALVEWPERLGTLPADRLDVEISLAPERGAEARNVVLIGHGAWAPRLARTLIVQDFLDKAGWGMAHRSHIQGDASSRRYERLTLDRRTAILMDSPARPDGPPIRDGKPYSRLAHIAEDVRPFIALSHGLGTRGFTVPDVMAADVERGLLLLGDLGTTPVLREGRPDMLRYAAAVDLLVALHGKVLPHEIIVSDSFSYTLPDYDLDAMLVEAELLVDWYIPFQTGETLDPDERDTFRDLWGAVLRDVAGRDGTWVLRDFHSPNLMWLEEQHGIKRIGLLDFQDALFGSAAYDLVSLLQDARVDVAEDLELRLLSSYVKGRKAQQRVFDPTDFAQAYAIMGAQRATKILGIFARLAKRDGKPGYLRHIPRVWRYLTRDLAHPALGDLRAWYDAKVPPPEMNE</sequence>
<comment type="subcellular location">
    <subcellularLocation>
        <location evidence="1">Cytoplasm</location>
    </subcellularLocation>
</comment>
<dbReference type="GO" id="GO:0005737">
    <property type="term" value="C:cytoplasm"/>
    <property type="evidence" value="ECO:0007669"/>
    <property type="project" value="UniProtKB-SubCell"/>
</dbReference>
<dbReference type="Pfam" id="PF02367">
    <property type="entry name" value="TsaE"/>
    <property type="match status" value="1"/>
</dbReference>
<keyword evidence="6" id="KW-0479">Metal-binding</keyword>
<dbReference type="InterPro" id="IPR011009">
    <property type="entry name" value="Kinase-like_dom_sf"/>
</dbReference>
<dbReference type="Gene3D" id="3.30.200.20">
    <property type="entry name" value="Phosphorylase Kinase, domain 1"/>
    <property type="match status" value="1"/>
</dbReference>
<evidence type="ECO:0000259" key="11">
    <source>
        <dbReference type="Pfam" id="PF01636"/>
    </source>
</evidence>
<dbReference type="GO" id="GO:0005524">
    <property type="term" value="F:ATP binding"/>
    <property type="evidence" value="ECO:0007669"/>
    <property type="project" value="UniProtKB-KW"/>
</dbReference>
<dbReference type="EMBL" id="BMCP01000001">
    <property type="protein sequence ID" value="GGE32712.1"/>
    <property type="molecule type" value="Genomic_DNA"/>
</dbReference>
<dbReference type="SUPFAM" id="SSF52540">
    <property type="entry name" value="P-loop containing nucleoside triphosphate hydrolases"/>
    <property type="match status" value="1"/>
</dbReference>
<evidence type="ECO:0000256" key="4">
    <source>
        <dbReference type="ARBA" id="ARBA00022490"/>
    </source>
</evidence>
<keyword evidence="5" id="KW-0819">tRNA processing</keyword>
<gene>
    <name evidence="12" type="ORF">GCM10007276_07490</name>
</gene>
<evidence type="ECO:0000256" key="3">
    <source>
        <dbReference type="ARBA" id="ARBA00019010"/>
    </source>
</evidence>
<keyword evidence="9" id="KW-0460">Magnesium</keyword>